<name>I0L5M7_9ACTN</name>
<evidence type="ECO:0000313" key="1">
    <source>
        <dbReference type="EMBL" id="CCH19124.1"/>
    </source>
</evidence>
<dbReference type="AlphaFoldDB" id="I0L5M7"/>
<accession>I0L5M7</accession>
<sequence>MAGRSPGAADADPAAPVVPVIIARTNVGSASLRSLFPLVREDTRLLSIAPLWSCLIVRDPLMGALPHLSPRRLIEGLRGVTDRRCT</sequence>
<reference evidence="2" key="1">
    <citation type="journal article" date="2012" name="J. Bacteriol.">
        <title>Genome Sequence of Micromonospora lupini Lupac 08, Isolated from Root Nodules of Lupinus angustifolius.</title>
        <authorList>
            <person name="Alonso-Vega P."/>
            <person name="Normand P."/>
            <person name="Bacigalupe R."/>
            <person name="Pujic P."/>
            <person name="Lajus A."/>
            <person name="Vallenet D."/>
            <person name="Carro L."/>
            <person name="Coll P."/>
            <person name="Trujillo M.E."/>
        </authorList>
    </citation>
    <scope>NUCLEOTIDE SEQUENCE [LARGE SCALE GENOMIC DNA]</scope>
    <source>
        <strain evidence="2">Lupac 08</strain>
    </source>
</reference>
<comment type="caution">
    <text evidence="1">The sequence shown here is derived from an EMBL/GenBank/DDBJ whole genome shotgun (WGS) entry which is preliminary data.</text>
</comment>
<keyword evidence="2" id="KW-1185">Reference proteome</keyword>
<gene>
    <name evidence="1" type="ORF">MILUP08_44041</name>
</gene>
<organism evidence="1 2">
    <name type="scientific">Micromonospora lupini str. Lupac 08</name>
    <dbReference type="NCBI Taxonomy" id="1150864"/>
    <lineage>
        <taxon>Bacteria</taxon>
        <taxon>Bacillati</taxon>
        <taxon>Actinomycetota</taxon>
        <taxon>Actinomycetes</taxon>
        <taxon>Micromonosporales</taxon>
        <taxon>Micromonosporaceae</taxon>
        <taxon>Micromonospora</taxon>
    </lineage>
</organism>
<proteinExistence type="predicted"/>
<dbReference type="Proteomes" id="UP000003448">
    <property type="component" value="Unassembled WGS sequence"/>
</dbReference>
<dbReference type="EMBL" id="CAIE01000031">
    <property type="protein sequence ID" value="CCH19124.1"/>
    <property type="molecule type" value="Genomic_DNA"/>
</dbReference>
<protein>
    <submittedName>
        <fullName evidence="1">Uncharacterized protein</fullName>
    </submittedName>
</protein>
<evidence type="ECO:0000313" key="2">
    <source>
        <dbReference type="Proteomes" id="UP000003448"/>
    </source>
</evidence>